<dbReference type="PROSITE" id="PS50113">
    <property type="entry name" value="PAC"/>
    <property type="match status" value="2"/>
</dbReference>
<evidence type="ECO:0000259" key="6">
    <source>
        <dbReference type="PROSITE" id="PS50112"/>
    </source>
</evidence>
<dbReference type="EMBL" id="QLII01000001">
    <property type="protein sequence ID" value="RAI74769.1"/>
    <property type="molecule type" value="Genomic_DNA"/>
</dbReference>
<dbReference type="SMART" id="SM00091">
    <property type="entry name" value="PAS"/>
    <property type="match status" value="5"/>
</dbReference>
<dbReference type="AlphaFoldDB" id="A0A327NK57"/>
<evidence type="ECO:0000259" key="7">
    <source>
        <dbReference type="PROSITE" id="PS50113"/>
    </source>
</evidence>
<dbReference type="RefSeq" id="WP_111342362.1">
    <property type="nucleotide sequence ID" value="NZ_QLII01000001.1"/>
</dbReference>
<dbReference type="Proteomes" id="UP000249016">
    <property type="component" value="Unassembled WGS sequence"/>
</dbReference>
<evidence type="ECO:0000256" key="5">
    <source>
        <dbReference type="ARBA" id="ARBA00022777"/>
    </source>
</evidence>
<accession>A0A327NK57</accession>
<dbReference type="InterPro" id="IPR035965">
    <property type="entry name" value="PAS-like_dom_sf"/>
</dbReference>
<dbReference type="Pfam" id="PF13426">
    <property type="entry name" value="PAS_9"/>
    <property type="match status" value="1"/>
</dbReference>
<keyword evidence="5 8" id="KW-0418">Kinase</keyword>
<feature type="domain" description="PAC" evidence="7">
    <location>
        <begin position="828"/>
        <end position="881"/>
    </location>
</feature>
<feature type="domain" description="PAC" evidence="7">
    <location>
        <begin position="581"/>
        <end position="633"/>
    </location>
</feature>
<organism evidence="8 9">
    <name type="scientific">Spirosoma telluris</name>
    <dbReference type="NCBI Taxonomy" id="2183553"/>
    <lineage>
        <taxon>Bacteria</taxon>
        <taxon>Pseudomonadati</taxon>
        <taxon>Bacteroidota</taxon>
        <taxon>Cytophagia</taxon>
        <taxon>Cytophagales</taxon>
        <taxon>Cytophagaceae</taxon>
        <taxon>Spirosoma</taxon>
    </lineage>
</organism>
<dbReference type="Pfam" id="PF13188">
    <property type="entry name" value="PAS_8"/>
    <property type="match status" value="1"/>
</dbReference>
<evidence type="ECO:0000256" key="3">
    <source>
        <dbReference type="ARBA" id="ARBA00022553"/>
    </source>
</evidence>
<dbReference type="InterPro" id="IPR029016">
    <property type="entry name" value="GAF-like_dom_sf"/>
</dbReference>
<dbReference type="GO" id="GO:0004673">
    <property type="term" value="F:protein histidine kinase activity"/>
    <property type="evidence" value="ECO:0007669"/>
    <property type="project" value="UniProtKB-EC"/>
</dbReference>
<gene>
    <name evidence="8" type="ORF">HMF3257_11835</name>
</gene>
<dbReference type="Pfam" id="PF08448">
    <property type="entry name" value="PAS_4"/>
    <property type="match status" value="1"/>
</dbReference>
<dbReference type="Gene3D" id="3.30.450.40">
    <property type="match status" value="2"/>
</dbReference>
<keyword evidence="9" id="KW-1185">Reference proteome</keyword>
<evidence type="ECO:0000256" key="1">
    <source>
        <dbReference type="ARBA" id="ARBA00000085"/>
    </source>
</evidence>
<evidence type="ECO:0000256" key="4">
    <source>
        <dbReference type="ARBA" id="ARBA00022679"/>
    </source>
</evidence>
<dbReference type="SUPFAM" id="SSF55781">
    <property type="entry name" value="GAF domain-like"/>
    <property type="match status" value="2"/>
</dbReference>
<dbReference type="InterPro" id="IPR000014">
    <property type="entry name" value="PAS"/>
</dbReference>
<dbReference type="PANTHER" id="PTHR43304:SF1">
    <property type="entry name" value="PAC DOMAIN-CONTAINING PROTEIN"/>
    <property type="match status" value="1"/>
</dbReference>
<dbReference type="InterPro" id="IPR001610">
    <property type="entry name" value="PAC"/>
</dbReference>
<dbReference type="NCBIfam" id="TIGR00229">
    <property type="entry name" value="sensory_box"/>
    <property type="match status" value="3"/>
</dbReference>
<protein>
    <recommendedName>
        <fullName evidence="2">histidine kinase</fullName>
        <ecNumber evidence="2">2.7.13.3</ecNumber>
    </recommendedName>
</protein>
<reference evidence="8 9" key="1">
    <citation type="submission" date="2018-06" db="EMBL/GenBank/DDBJ databases">
        <title>Spirosoma sp. HMF3257 Genome sequencing and assembly.</title>
        <authorList>
            <person name="Kang H."/>
            <person name="Cha I."/>
            <person name="Kim H."/>
            <person name="Kang J."/>
            <person name="Joh K."/>
        </authorList>
    </citation>
    <scope>NUCLEOTIDE SEQUENCE [LARGE SCALE GENOMIC DNA]</scope>
    <source>
        <strain evidence="8 9">HMF3257</strain>
    </source>
</reference>
<dbReference type="Gene3D" id="2.10.70.100">
    <property type="match status" value="1"/>
</dbReference>
<comment type="catalytic activity">
    <reaction evidence="1">
        <text>ATP + protein L-histidine = ADP + protein N-phospho-L-histidine.</text>
        <dbReference type="EC" id="2.7.13.3"/>
    </reaction>
</comment>
<keyword evidence="4" id="KW-0808">Transferase</keyword>
<dbReference type="InterPro" id="IPR052162">
    <property type="entry name" value="Sensor_kinase/Photoreceptor"/>
</dbReference>
<dbReference type="SMART" id="SM00065">
    <property type="entry name" value="GAF"/>
    <property type="match status" value="2"/>
</dbReference>
<keyword evidence="3" id="KW-0597">Phosphoprotein</keyword>
<dbReference type="InterPro" id="IPR013656">
    <property type="entry name" value="PAS_4"/>
</dbReference>
<name>A0A327NK57_9BACT</name>
<dbReference type="SUPFAM" id="SSF55785">
    <property type="entry name" value="PYP-like sensor domain (PAS domain)"/>
    <property type="match status" value="5"/>
</dbReference>
<proteinExistence type="predicted"/>
<evidence type="ECO:0000256" key="2">
    <source>
        <dbReference type="ARBA" id="ARBA00012438"/>
    </source>
</evidence>
<dbReference type="Gene3D" id="3.30.450.20">
    <property type="entry name" value="PAS domain"/>
    <property type="match status" value="5"/>
</dbReference>
<evidence type="ECO:0000313" key="9">
    <source>
        <dbReference type="Proteomes" id="UP000249016"/>
    </source>
</evidence>
<comment type="caution">
    <text evidence="8">The sequence shown here is derived from an EMBL/GenBank/DDBJ whole genome shotgun (WGS) entry which is preliminary data.</text>
</comment>
<dbReference type="InterPro" id="IPR003018">
    <property type="entry name" value="GAF"/>
</dbReference>
<dbReference type="InterPro" id="IPR000700">
    <property type="entry name" value="PAS-assoc_C"/>
</dbReference>
<sequence length="954" mass="109858">MEKLLPFWFDASLQGVAFVEPVRNSRQKVADFRYRHVNTAFAQMLRRTKGELIGQIVQKAFQATQEDDFFLPLLAVLKTGEAQQLLKLYQLDGQEIWLDISLTRTGDLIMVNVQDVSEQKNSELDLQRHLAMESIVSTISSRFISLKADEVDACIPEALGQISEHIDAERASVFLYSKDYQEGYCLHEWCASGIGSRKNKIQTRPRECFDWMRPKLENGEIIRLQVDQLSAEEIREKAFFEFISVHSMIAVPLVQEQKTQGFIGFYTINRQQTWDQNDVSLLETFSSLIANVLYRLQQEEVVKRANHRLEGLHAVDQALLNYRLTDQPPLSIAMNYMHFMVPCNRITVSQINEDTGQIVVKCQVLEGNLDMNPDLTVAIPAVYEQFLRNHEPNQLIYYPDLKADSAGIPYEINPYLRGYRSLIFIPLYRQKEYIGSFSLLSVNPYFFTEEYQQIAQELAGPLAIVLYQQQLDEQLRQYTEHLEQRVEERAQEIRQLSTLHQAILRHAGQAIISTDINGVIQTANQASEILLGYRVDELIGQSAHLELGPPENPVPFIAYRPNEQPPPINIFADALAFQGYFHAECIVITKTGEKVPILLAVSALQDSNGVIMGYVGISTDISALKTAEIRLQQKNQELNTFFDVALDLHCILNAEGRFLKANRAWEKTLGYSIEELSLLTCWELQHPDEQEAIHQLFRSLIDSQPIYNQIHRLRKKDGTYRVIEWSAIGIENHIYASAKDITERQQAENQMVTLNQRLQLATQAAGQGIWENDLEKGTLFWDDRLWELHGLEPRQDNWDFQEFTKLIHPDDLPTLLKRFDQDLSGHKISDVIRIIRQNDGAVRYFETNGLVIHDEQGKPVRAIGVVWDVTDRKLAEVALQESEQRFREIAENVDEVFWVHSAEPFRLLYINPACERVWNTTFQQLNEEPLAFMGNVLPQINLLYRPFLISTRPV</sequence>
<dbReference type="PROSITE" id="PS50112">
    <property type="entry name" value="PAS"/>
    <property type="match status" value="2"/>
</dbReference>
<dbReference type="CDD" id="cd00130">
    <property type="entry name" value="PAS"/>
    <property type="match status" value="3"/>
</dbReference>
<dbReference type="Pfam" id="PF08447">
    <property type="entry name" value="PAS_3"/>
    <property type="match status" value="2"/>
</dbReference>
<dbReference type="InterPro" id="IPR013655">
    <property type="entry name" value="PAS_fold_3"/>
</dbReference>
<dbReference type="OrthoDB" id="9808408at2"/>
<dbReference type="SMART" id="SM00086">
    <property type="entry name" value="PAC"/>
    <property type="match status" value="4"/>
</dbReference>
<dbReference type="EC" id="2.7.13.3" evidence="2"/>
<dbReference type="PANTHER" id="PTHR43304">
    <property type="entry name" value="PHYTOCHROME-LIKE PROTEIN CPH1"/>
    <property type="match status" value="1"/>
</dbReference>
<dbReference type="Pfam" id="PF01590">
    <property type="entry name" value="GAF"/>
    <property type="match status" value="1"/>
</dbReference>
<feature type="domain" description="PAS" evidence="6">
    <location>
        <begin position="503"/>
        <end position="552"/>
    </location>
</feature>
<evidence type="ECO:0000313" key="8">
    <source>
        <dbReference type="EMBL" id="RAI74769.1"/>
    </source>
</evidence>
<feature type="domain" description="PAS" evidence="6">
    <location>
        <begin position="634"/>
        <end position="704"/>
    </location>
</feature>